<evidence type="ECO:0000256" key="6">
    <source>
        <dbReference type="SAM" id="MobiDB-lite"/>
    </source>
</evidence>
<dbReference type="eggNOG" id="KOG0254">
    <property type="taxonomic scope" value="Eukaryota"/>
</dbReference>
<dbReference type="InterPro" id="IPR050360">
    <property type="entry name" value="MFS_Sugar_Transporters"/>
</dbReference>
<evidence type="ECO:0000256" key="5">
    <source>
        <dbReference type="ARBA" id="ARBA00023136"/>
    </source>
</evidence>
<dbReference type="InterPro" id="IPR020846">
    <property type="entry name" value="MFS_dom"/>
</dbReference>
<evidence type="ECO:0000256" key="4">
    <source>
        <dbReference type="ARBA" id="ARBA00022989"/>
    </source>
</evidence>
<feature type="transmembrane region" description="Helical" evidence="7">
    <location>
        <begin position="160"/>
        <end position="178"/>
    </location>
</feature>
<evidence type="ECO:0000256" key="2">
    <source>
        <dbReference type="ARBA" id="ARBA00010992"/>
    </source>
</evidence>
<feature type="transmembrane region" description="Helical" evidence="7">
    <location>
        <begin position="198"/>
        <end position="216"/>
    </location>
</feature>
<dbReference type="OrthoDB" id="6612291at2759"/>
<comment type="similarity">
    <text evidence="2">Belongs to the major facilitator superfamily. Sugar transporter (TC 2.A.1.1) family.</text>
</comment>
<evidence type="ECO:0000259" key="8">
    <source>
        <dbReference type="PROSITE" id="PS50850"/>
    </source>
</evidence>
<dbReference type="PANTHER" id="PTHR48022:SF15">
    <property type="entry name" value="ALPHA-GLUCOSIDE TRANSPORTER, PUTATIVE (AFU_ORTHOLOGUE AFUA_5G00500)-RELATED"/>
    <property type="match status" value="1"/>
</dbReference>
<protein>
    <submittedName>
        <fullName evidence="9">Putative mfs alpha-glucoside protein</fullName>
    </submittedName>
</protein>
<dbReference type="InterPro" id="IPR005829">
    <property type="entry name" value="Sugar_transporter_CS"/>
</dbReference>
<dbReference type="Gene3D" id="1.20.1250.20">
    <property type="entry name" value="MFS general substrate transporter like domains"/>
    <property type="match status" value="1"/>
</dbReference>
<dbReference type="InterPro" id="IPR036259">
    <property type="entry name" value="MFS_trans_sf"/>
</dbReference>
<dbReference type="OMA" id="QFASHEW"/>
<dbReference type="Proteomes" id="UP000012174">
    <property type="component" value="Unassembled WGS sequence"/>
</dbReference>
<accession>M7T4T4</accession>
<dbReference type="HOGENOM" id="CLU_001265_11_0_1"/>
<dbReference type="PROSITE" id="PS50850">
    <property type="entry name" value="MFS"/>
    <property type="match status" value="1"/>
</dbReference>
<dbReference type="PANTHER" id="PTHR48022">
    <property type="entry name" value="PLASTIDIC GLUCOSE TRANSPORTER 4"/>
    <property type="match status" value="1"/>
</dbReference>
<sequence>MTPLNWFTVQHEKKWEILGHQKRFAFWVLYSSIGSMMLGFDWGISGTATAMPAFQQQMGIPWPDSESGYLIPARIQSGWAGALSAGEVVGVLLAGYVLNLVGRKHSIALSAMIAVVGISMQVASKEWKLFLVGRLVNSLGFSIAYIQSPVWIGENSRPELRGFFLCITNTSIVLGQLIQSVVTRGVETIDGKWSYQTLVVLQYLYCALLLVGYPFFPESPYYLLHKGKPENARQALIRVHGLGDEDLINAEIERLQTAIDVNVSLDAAQKEGGFLIVQCFRGKNLKRTLIAVMPAAAQHLIGGAFVFSYITYFLGLLKIQENFTVSVVLYVVMLLSTISAFGLIEVVGRRPLLVWGMAFLAFVQITKGLSFDEMDHLFAENVSPRHFQGAVKSHRDRIIYGEEAKDEIQSTAAKQSDSTTNKSVPGKL</sequence>
<dbReference type="InterPro" id="IPR005828">
    <property type="entry name" value="MFS_sugar_transport-like"/>
</dbReference>
<dbReference type="AlphaFoldDB" id="M7T4T4"/>
<feature type="transmembrane region" description="Helical" evidence="7">
    <location>
        <begin position="79"/>
        <end position="98"/>
    </location>
</feature>
<evidence type="ECO:0000313" key="9">
    <source>
        <dbReference type="EMBL" id="EMR64836.1"/>
    </source>
</evidence>
<reference evidence="10" key="1">
    <citation type="journal article" date="2013" name="Genome Announc.">
        <title>Draft genome sequence of the grapevine dieback fungus Eutypa lata UCR-EL1.</title>
        <authorList>
            <person name="Blanco-Ulate B."/>
            <person name="Rolshausen P.E."/>
            <person name="Cantu D."/>
        </authorList>
    </citation>
    <scope>NUCLEOTIDE SEQUENCE [LARGE SCALE GENOMIC DNA]</scope>
    <source>
        <strain evidence="10">UCR-EL1</strain>
    </source>
</reference>
<name>M7T4T4_EUTLA</name>
<keyword evidence="3 7" id="KW-0812">Transmembrane</keyword>
<evidence type="ECO:0000256" key="1">
    <source>
        <dbReference type="ARBA" id="ARBA00004141"/>
    </source>
</evidence>
<dbReference type="PROSITE" id="PS00216">
    <property type="entry name" value="SUGAR_TRANSPORT_1"/>
    <property type="match status" value="1"/>
</dbReference>
<dbReference type="STRING" id="1287681.M7T4T4"/>
<dbReference type="SUPFAM" id="SSF103473">
    <property type="entry name" value="MFS general substrate transporter"/>
    <property type="match status" value="1"/>
</dbReference>
<evidence type="ECO:0000256" key="7">
    <source>
        <dbReference type="SAM" id="Phobius"/>
    </source>
</evidence>
<feature type="transmembrane region" description="Helical" evidence="7">
    <location>
        <begin position="105"/>
        <end position="123"/>
    </location>
</feature>
<dbReference type="GO" id="GO:0016020">
    <property type="term" value="C:membrane"/>
    <property type="evidence" value="ECO:0007669"/>
    <property type="project" value="UniProtKB-SubCell"/>
</dbReference>
<feature type="transmembrane region" description="Helical" evidence="7">
    <location>
        <begin position="289"/>
        <end position="315"/>
    </location>
</feature>
<dbReference type="Pfam" id="PF00083">
    <property type="entry name" value="Sugar_tr"/>
    <property type="match status" value="1"/>
</dbReference>
<proteinExistence type="inferred from homology"/>
<dbReference type="GO" id="GO:0005351">
    <property type="term" value="F:carbohydrate:proton symporter activity"/>
    <property type="evidence" value="ECO:0007669"/>
    <property type="project" value="TreeGrafter"/>
</dbReference>
<organism evidence="9 10">
    <name type="scientific">Eutypa lata (strain UCR-EL1)</name>
    <name type="common">Grapevine dieback disease fungus</name>
    <name type="synonym">Eutypa armeniacae</name>
    <dbReference type="NCBI Taxonomy" id="1287681"/>
    <lineage>
        <taxon>Eukaryota</taxon>
        <taxon>Fungi</taxon>
        <taxon>Dikarya</taxon>
        <taxon>Ascomycota</taxon>
        <taxon>Pezizomycotina</taxon>
        <taxon>Sordariomycetes</taxon>
        <taxon>Xylariomycetidae</taxon>
        <taxon>Xylariales</taxon>
        <taxon>Diatrypaceae</taxon>
        <taxon>Eutypa</taxon>
    </lineage>
</organism>
<evidence type="ECO:0000256" key="3">
    <source>
        <dbReference type="ARBA" id="ARBA00022692"/>
    </source>
</evidence>
<keyword evidence="10" id="KW-1185">Reference proteome</keyword>
<dbReference type="KEGG" id="ela:UCREL1_8175"/>
<feature type="transmembrane region" description="Helical" evidence="7">
    <location>
        <begin position="24"/>
        <end position="44"/>
    </location>
</feature>
<feature type="domain" description="Major facilitator superfamily (MFS) profile" evidence="8">
    <location>
        <begin position="27"/>
        <end position="428"/>
    </location>
</feature>
<comment type="subcellular location">
    <subcellularLocation>
        <location evidence="1">Membrane</location>
        <topology evidence="1">Multi-pass membrane protein</topology>
    </subcellularLocation>
</comment>
<keyword evidence="4 7" id="KW-1133">Transmembrane helix</keyword>
<feature type="region of interest" description="Disordered" evidence="6">
    <location>
        <begin position="406"/>
        <end position="428"/>
    </location>
</feature>
<keyword evidence="5 7" id="KW-0472">Membrane</keyword>
<feature type="compositionally biased region" description="Polar residues" evidence="6">
    <location>
        <begin position="409"/>
        <end position="428"/>
    </location>
</feature>
<gene>
    <name evidence="9" type="ORF">UCREL1_8175</name>
</gene>
<feature type="transmembrane region" description="Helical" evidence="7">
    <location>
        <begin position="327"/>
        <end position="347"/>
    </location>
</feature>
<dbReference type="EMBL" id="KB706984">
    <property type="protein sequence ID" value="EMR64836.1"/>
    <property type="molecule type" value="Genomic_DNA"/>
</dbReference>
<evidence type="ECO:0000313" key="10">
    <source>
        <dbReference type="Proteomes" id="UP000012174"/>
    </source>
</evidence>